<dbReference type="SMART" id="SM00421">
    <property type="entry name" value="HTH_LUXR"/>
    <property type="match status" value="1"/>
</dbReference>
<dbReference type="Pfam" id="PF00196">
    <property type="entry name" value="GerE"/>
    <property type="match status" value="1"/>
</dbReference>
<dbReference type="PROSITE" id="PS00622">
    <property type="entry name" value="HTH_LUXR_1"/>
    <property type="match status" value="1"/>
</dbReference>
<dbReference type="Gene3D" id="1.10.10.10">
    <property type="entry name" value="Winged helix-like DNA-binding domain superfamily/Winged helix DNA-binding domain"/>
    <property type="match status" value="1"/>
</dbReference>
<dbReference type="RefSeq" id="WP_120315018.1">
    <property type="nucleotide sequence ID" value="NZ_BONH01000007.1"/>
</dbReference>
<dbReference type="InterPro" id="IPR041664">
    <property type="entry name" value="AAA_16"/>
</dbReference>
<dbReference type="EMBL" id="BONH01000007">
    <property type="protein sequence ID" value="GIF97176.1"/>
    <property type="molecule type" value="Genomic_DNA"/>
</dbReference>
<accession>A0A8J3K5P7</accession>
<dbReference type="GO" id="GO:0003677">
    <property type="term" value="F:DNA binding"/>
    <property type="evidence" value="ECO:0007669"/>
    <property type="project" value="InterPro"/>
</dbReference>
<dbReference type="GO" id="GO:0006355">
    <property type="term" value="P:regulation of DNA-templated transcription"/>
    <property type="evidence" value="ECO:0007669"/>
    <property type="project" value="InterPro"/>
</dbReference>
<gene>
    <name evidence="4" type="ORF">Cci01nite_22700</name>
</gene>
<protein>
    <submittedName>
        <fullName evidence="4">Helix-turn-helix transcriptional regulator</fullName>
    </submittedName>
</protein>
<keyword evidence="1" id="KW-0547">Nucleotide-binding</keyword>
<organism evidence="4 5">
    <name type="scientific">Catellatospora citrea</name>
    <dbReference type="NCBI Taxonomy" id="53366"/>
    <lineage>
        <taxon>Bacteria</taxon>
        <taxon>Bacillati</taxon>
        <taxon>Actinomycetota</taxon>
        <taxon>Actinomycetes</taxon>
        <taxon>Micromonosporales</taxon>
        <taxon>Micromonosporaceae</taxon>
        <taxon>Catellatospora</taxon>
    </lineage>
</organism>
<dbReference type="GO" id="GO:0004016">
    <property type="term" value="F:adenylate cyclase activity"/>
    <property type="evidence" value="ECO:0007669"/>
    <property type="project" value="TreeGrafter"/>
</dbReference>
<dbReference type="InterPro" id="IPR016032">
    <property type="entry name" value="Sig_transdc_resp-reg_C-effctor"/>
</dbReference>
<keyword evidence="5" id="KW-1185">Reference proteome</keyword>
<dbReference type="GO" id="GO:0005524">
    <property type="term" value="F:ATP binding"/>
    <property type="evidence" value="ECO:0007669"/>
    <property type="project" value="UniProtKB-KW"/>
</dbReference>
<keyword evidence="2" id="KW-0067">ATP-binding</keyword>
<sequence>MSASATETPVGLIGRRRESAALERVLADARAGTSAVLVLRGEAGIGKTALLDHLAAHAAGFAVATVAGVESEMELPYASLHQLFASMLDRLPQLPAPQREALSVAFGAQSGPPPDRFTVGLAALSLLGAVDEPLACLVDDAQWIDHASLQTLAFVARRLQAEPVALIFAVREPAEPPVLPGLAELTVSGISDTDARTLLASVLRVPLDPQVRDRLVAEAHGNPLALLQVPRSLAPAEPAGGFWHPEGRSATSRLEGAYLQQVQSLPQDTRQLLLIAATDPTGDAGLLWRAAEAQDIPAAAAAPAEAAGLIEIGARVRFRQQVVRTAVYRGATMAQRRAAHLALAEATDPELDPDRRAWHRARAATQPDERIAADLEHSAVRAHSRGGTAATATFLRWATDLTPDPARRVPRALAAAEAAFEVGAVDHTHNLLAVAEAGPMDDLQRARLERLRARLVCTQVRSGDAPRLLLDAAARMAPLDAALARDTLLEAVGAAILAGRLGPGELDVARAVRAGPPASEPPRTVDVLLDSVTGRIVDGYGGEVAALQDAVRTLCREQESEATATVGWLWLACPVTPEPLAPEVWDDDAWHELTTSGADIARKAGTLSVLPLALSYQANYCLHTGDFDTASALIDESIAISEAVGSTPLTYGSLLLSAWRAQQPQALDAIEAGIRQASAQGEGRALALAEYAAALLHNGLGRYDAAQAAAAQACAHEDLGFFGWALVELIEAATRNDDRGTAVAALDRLVPSTRASATAWARGMEARSRGLLADGPAAETHYREAVEQLERCRITVQLARAHLVYGEWLRRQNRRQESRVQLGAAHDAFTRAGADGFAERARRELIATGETVRKRNVSPLGELTGQEAQIARLARDGHTNPEIAAQLFISPRTVEWHLGNVFTKLGVSSRRYLHAALPVAEPSEPV</sequence>
<dbReference type="InterPro" id="IPR027417">
    <property type="entry name" value="P-loop_NTPase"/>
</dbReference>
<dbReference type="SUPFAM" id="SSF46894">
    <property type="entry name" value="C-terminal effector domain of the bipartite response regulators"/>
    <property type="match status" value="1"/>
</dbReference>
<dbReference type="SUPFAM" id="SSF52540">
    <property type="entry name" value="P-loop containing nucleoside triphosphate hydrolases"/>
    <property type="match status" value="1"/>
</dbReference>
<dbReference type="PANTHER" id="PTHR16305:SF35">
    <property type="entry name" value="TRANSCRIPTIONAL ACTIVATOR DOMAIN"/>
    <property type="match status" value="1"/>
</dbReference>
<comment type="caution">
    <text evidence="4">The sequence shown here is derived from an EMBL/GenBank/DDBJ whole genome shotgun (WGS) entry which is preliminary data.</text>
</comment>
<dbReference type="PANTHER" id="PTHR16305">
    <property type="entry name" value="TESTICULAR SOLUBLE ADENYLYL CYCLASE"/>
    <property type="match status" value="1"/>
</dbReference>
<dbReference type="PRINTS" id="PR00038">
    <property type="entry name" value="HTHLUXR"/>
</dbReference>
<dbReference type="Gene3D" id="3.40.50.300">
    <property type="entry name" value="P-loop containing nucleotide triphosphate hydrolases"/>
    <property type="match status" value="1"/>
</dbReference>
<proteinExistence type="predicted"/>
<dbReference type="InterPro" id="IPR000792">
    <property type="entry name" value="Tscrpt_reg_LuxR_C"/>
</dbReference>
<dbReference type="PROSITE" id="PS50043">
    <property type="entry name" value="HTH_LUXR_2"/>
    <property type="match status" value="1"/>
</dbReference>
<dbReference type="Pfam" id="PF13191">
    <property type="entry name" value="AAA_16"/>
    <property type="match status" value="1"/>
</dbReference>
<feature type="domain" description="HTH luxR-type" evidence="3">
    <location>
        <begin position="856"/>
        <end position="921"/>
    </location>
</feature>
<name>A0A8J3K5P7_9ACTN</name>
<dbReference type="InterPro" id="IPR036388">
    <property type="entry name" value="WH-like_DNA-bd_sf"/>
</dbReference>
<dbReference type="Proteomes" id="UP000659904">
    <property type="component" value="Unassembled WGS sequence"/>
</dbReference>
<evidence type="ECO:0000256" key="2">
    <source>
        <dbReference type="ARBA" id="ARBA00022840"/>
    </source>
</evidence>
<dbReference type="AlphaFoldDB" id="A0A8J3K5P7"/>
<dbReference type="GO" id="GO:0005737">
    <property type="term" value="C:cytoplasm"/>
    <property type="evidence" value="ECO:0007669"/>
    <property type="project" value="TreeGrafter"/>
</dbReference>
<dbReference type="CDD" id="cd06170">
    <property type="entry name" value="LuxR_C_like"/>
    <property type="match status" value="1"/>
</dbReference>
<evidence type="ECO:0000313" key="5">
    <source>
        <dbReference type="Proteomes" id="UP000659904"/>
    </source>
</evidence>
<evidence type="ECO:0000259" key="3">
    <source>
        <dbReference type="PROSITE" id="PS50043"/>
    </source>
</evidence>
<evidence type="ECO:0000313" key="4">
    <source>
        <dbReference type="EMBL" id="GIF97176.1"/>
    </source>
</evidence>
<evidence type="ECO:0000256" key="1">
    <source>
        <dbReference type="ARBA" id="ARBA00022741"/>
    </source>
</evidence>
<reference evidence="4 5" key="1">
    <citation type="submission" date="2021-01" db="EMBL/GenBank/DDBJ databases">
        <title>Whole genome shotgun sequence of Catellatospora citrea NBRC 14495.</title>
        <authorList>
            <person name="Komaki H."/>
            <person name="Tamura T."/>
        </authorList>
    </citation>
    <scope>NUCLEOTIDE SEQUENCE [LARGE SCALE GENOMIC DNA]</scope>
    <source>
        <strain evidence="4 5">NBRC 14495</strain>
    </source>
</reference>